<sequence>MRHVEMVLLQKLKSENLPPPSHVNVLVNHTYRDLLMAFDRMQALEEKVSHSGKKALRSQLNLFTLLLEMVEIELPFDGRILDGTFQKLGDRITFLLPTSILIGSNTPEPAEICRMIVNYCERGGKLTEIAIAEEDEEEEGGEGEEAEANAAEEFLSLKSGTVPVRLDT</sequence>
<name>A0A914QHP0_9BILA</name>
<evidence type="ECO:0000313" key="2">
    <source>
        <dbReference type="Proteomes" id="UP000887578"/>
    </source>
</evidence>
<dbReference type="WBParaSite" id="PDA_v2.g31448.t1">
    <property type="protein sequence ID" value="PDA_v2.g31448.t1"/>
    <property type="gene ID" value="PDA_v2.g31448"/>
</dbReference>
<reference evidence="3" key="1">
    <citation type="submission" date="2022-11" db="UniProtKB">
        <authorList>
            <consortium name="WormBaseParasite"/>
        </authorList>
    </citation>
    <scope>IDENTIFICATION</scope>
</reference>
<keyword evidence="2" id="KW-1185">Reference proteome</keyword>
<accession>A0A914QHP0</accession>
<dbReference type="AlphaFoldDB" id="A0A914QHP0"/>
<protein>
    <submittedName>
        <fullName evidence="3">Uncharacterized protein</fullName>
    </submittedName>
</protein>
<feature type="compositionally biased region" description="Acidic residues" evidence="1">
    <location>
        <begin position="133"/>
        <end position="147"/>
    </location>
</feature>
<evidence type="ECO:0000256" key="1">
    <source>
        <dbReference type="SAM" id="MobiDB-lite"/>
    </source>
</evidence>
<feature type="region of interest" description="Disordered" evidence="1">
    <location>
        <begin position="133"/>
        <end position="152"/>
    </location>
</feature>
<evidence type="ECO:0000313" key="3">
    <source>
        <dbReference type="WBParaSite" id="PDA_v2.g31448.t1"/>
    </source>
</evidence>
<proteinExistence type="predicted"/>
<dbReference type="Proteomes" id="UP000887578">
    <property type="component" value="Unplaced"/>
</dbReference>
<organism evidence="2 3">
    <name type="scientific">Panagrolaimus davidi</name>
    <dbReference type="NCBI Taxonomy" id="227884"/>
    <lineage>
        <taxon>Eukaryota</taxon>
        <taxon>Metazoa</taxon>
        <taxon>Ecdysozoa</taxon>
        <taxon>Nematoda</taxon>
        <taxon>Chromadorea</taxon>
        <taxon>Rhabditida</taxon>
        <taxon>Tylenchina</taxon>
        <taxon>Panagrolaimomorpha</taxon>
        <taxon>Panagrolaimoidea</taxon>
        <taxon>Panagrolaimidae</taxon>
        <taxon>Panagrolaimus</taxon>
    </lineage>
</organism>